<feature type="domain" description="SPOR" evidence="2">
    <location>
        <begin position="215"/>
        <end position="295"/>
    </location>
</feature>
<dbReference type="InterPro" id="IPR006860">
    <property type="entry name" value="FecR"/>
</dbReference>
<dbReference type="InterPro" id="IPR007730">
    <property type="entry name" value="SPOR-like_dom"/>
</dbReference>
<reference evidence="3" key="1">
    <citation type="submission" date="2020-11" db="EMBL/GenBank/DDBJ databases">
        <title>Azospira restricta DSM 18626 genome sequence.</title>
        <authorList>
            <person name="Moe W.M."/>
        </authorList>
    </citation>
    <scope>NUCLEOTIDE SEQUENCE</scope>
    <source>
        <strain evidence="3">DSM 18626</strain>
    </source>
</reference>
<dbReference type="SUPFAM" id="SSF110997">
    <property type="entry name" value="Sporulation related repeat"/>
    <property type="match status" value="1"/>
</dbReference>
<keyword evidence="1" id="KW-0732">Signal</keyword>
<gene>
    <name evidence="3" type="ORF">IWH25_00555</name>
</gene>
<accession>A0A974SP58</accession>
<name>A0A974SP58_9RHOO</name>
<dbReference type="Gene3D" id="2.60.120.1440">
    <property type="match status" value="1"/>
</dbReference>
<sequence length="295" mass="31775">MRLGNRVVRGLAAWALLATMGGAQAAAFVEVEAVQPPAWVERGERRLPLAAGQRLHNRDRIVTGGDARVLLRLSEGSAVKLGADASLRLDALGEREPGVFTAAFDVAKGAFRFTTGLFSRYQDRRAVNVRVATVTAGIRGTDLWGSSDAERDLVCLIEGRITVSHPDAEAVAMSEPMSFYVVPKGQAPQPVAAVDRRQLAQWALETELRQAAPLFRKAGRWQVLADVAAGEGEALALYDRLRDAGYPVRIRPQPDGQGGYRYAVSVPQLASRGDAEALATRLRQELGLAAARAGR</sequence>
<evidence type="ECO:0000256" key="1">
    <source>
        <dbReference type="SAM" id="SignalP"/>
    </source>
</evidence>
<dbReference type="InterPro" id="IPR036680">
    <property type="entry name" value="SPOR-like_sf"/>
</dbReference>
<evidence type="ECO:0000313" key="3">
    <source>
        <dbReference type="EMBL" id="QRJ63886.1"/>
    </source>
</evidence>
<feature type="signal peptide" evidence="1">
    <location>
        <begin position="1"/>
        <end position="25"/>
    </location>
</feature>
<dbReference type="GO" id="GO:0042834">
    <property type="term" value="F:peptidoglycan binding"/>
    <property type="evidence" value="ECO:0007669"/>
    <property type="project" value="InterPro"/>
</dbReference>
<evidence type="ECO:0000313" key="4">
    <source>
        <dbReference type="Proteomes" id="UP000663444"/>
    </source>
</evidence>
<dbReference type="Gene3D" id="3.30.70.1070">
    <property type="entry name" value="Sporulation related repeat"/>
    <property type="match status" value="1"/>
</dbReference>
<protein>
    <submittedName>
        <fullName evidence="3">FecR domain-containing protein</fullName>
    </submittedName>
</protein>
<evidence type="ECO:0000259" key="2">
    <source>
        <dbReference type="PROSITE" id="PS51724"/>
    </source>
</evidence>
<dbReference type="EMBL" id="CP064781">
    <property type="protein sequence ID" value="QRJ63886.1"/>
    <property type="molecule type" value="Genomic_DNA"/>
</dbReference>
<dbReference type="PANTHER" id="PTHR38731">
    <property type="entry name" value="LIPL45-RELATED LIPOPROTEIN-RELATED"/>
    <property type="match status" value="1"/>
</dbReference>
<keyword evidence="4" id="KW-1185">Reference proteome</keyword>
<feature type="chain" id="PRO_5037294406" evidence="1">
    <location>
        <begin position="26"/>
        <end position="295"/>
    </location>
</feature>
<dbReference type="PROSITE" id="PS51724">
    <property type="entry name" value="SPOR"/>
    <property type="match status" value="1"/>
</dbReference>
<organism evidence="3 4">
    <name type="scientific">Azospira restricta</name>
    <dbReference type="NCBI Taxonomy" id="404405"/>
    <lineage>
        <taxon>Bacteria</taxon>
        <taxon>Pseudomonadati</taxon>
        <taxon>Pseudomonadota</taxon>
        <taxon>Betaproteobacteria</taxon>
        <taxon>Rhodocyclales</taxon>
        <taxon>Rhodocyclaceae</taxon>
        <taxon>Azospira</taxon>
    </lineage>
</organism>
<proteinExistence type="predicted"/>
<dbReference type="Pfam" id="PF04773">
    <property type="entry name" value="FecR"/>
    <property type="match status" value="1"/>
</dbReference>
<dbReference type="PANTHER" id="PTHR38731:SF1">
    <property type="entry name" value="FECR PROTEIN DOMAIN-CONTAINING PROTEIN"/>
    <property type="match status" value="1"/>
</dbReference>
<dbReference type="RefSeq" id="WP_203387418.1">
    <property type="nucleotide sequence ID" value="NZ_CP064781.1"/>
</dbReference>
<dbReference type="AlphaFoldDB" id="A0A974SP58"/>
<dbReference type="Pfam" id="PF05036">
    <property type="entry name" value="SPOR"/>
    <property type="match status" value="1"/>
</dbReference>
<dbReference type="Proteomes" id="UP000663444">
    <property type="component" value="Chromosome"/>
</dbReference>
<dbReference type="KEGG" id="ares:IWH25_00555"/>